<dbReference type="AlphaFoldDB" id="A0A813V8G4"/>
<name>A0A813V8G4_9BILA</name>
<keyword evidence="2" id="KW-1185">Reference proteome</keyword>
<organism evidence="1 2">
    <name type="scientific">Brachionus calyciflorus</name>
    <dbReference type="NCBI Taxonomy" id="104777"/>
    <lineage>
        <taxon>Eukaryota</taxon>
        <taxon>Metazoa</taxon>
        <taxon>Spiralia</taxon>
        <taxon>Gnathifera</taxon>
        <taxon>Rotifera</taxon>
        <taxon>Eurotatoria</taxon>
        <taxon>Monogononta</taxon>
        <taxon>Pseudotrocha</taxon>
        <taxon>Ploima</taxon>
        <taxon>Brachionidae</taxon>
        <taxon>Brachionus</taxon>
    </lineage>
</organism>
<dbReference type="EMBL" id="CAJNOC010001150">
    <property type="protein sequence ID" value="CAF0839739.1"/>
    <property type="molecule type" value="Genomic_DNA"/>
</dbReference>
<dbReference type="Proteomes" id="UP000663879">
    <property type="component" value="Unassembled WGS sequence"/>
</dbReference>
<sequence>AGDGPIVRVVGWGIWDFELISEPS</sequence>
<feature type="non-terminal residue" evidence="1">
    <location>
        <position position="1"/>
    </location>
</feature>
<protein>
    <submittedName>
        <fullName evidence="1">Uncharacterized protein</fullName>
    </submittedName>
</protein>
<accession>A0A813V8G4</accession>
<comment type="caution">
    <text evidence="1">The sequence shown here is derived from an EMBL/GenBank/DDBJ whole genome shotgun (WGS) entry which is preliminary data.</text>
</comment>
<gene>
    <name evidence="1" type="ORF">OXX778_LOCUS8390</name>
</gene>
<evidence type="ECO:0000313" key="2">
    <source>
        <dbReference type="Proteomes" id="UP000663879"/>
    </source>
</evidence>
<reference evidence="1" key="1">
    <citation type="submission" date="2021-02" db="EMBL/GenBank/DDBJ databases">
        <authorList>
            <person name="Nowell W R."/>
        </authorList>
    </citation>
    <scope>NUCLEOTIDE SEQUENCE</scope>
    <source>
        <strain evidence="1">Ploen Becks lab</strain>
    </source>
</reference>
<proteinExistence type="predicted"/>
<evidence type="ECO:0000313" key="1">
    <source>
        <dbReference type="EMBL" id="CAF0839739.1"/>
    </source>
</evidence>